<dbReference type="InterPro" id="IPR003870">
    <property type="entry name" value="DUF222"/>
</dbReference>
<gene>
    <name evidence="2" type="ORF">GH723_14075</name>
</gene>
<sequence>MDRQPTGAPLLAPVHILSVSVTAPSYHWCMDAIERGVSDVVAQVGRELASVLAPERGLDADLELLDATDLLEVTGAVEQAGRLIDALRVALAGAIDRSGAHGVDGHRTAKAALVHLCRVSGPEAHRRVRTARALRRLPDVAGAFAAGRIPLEMAQAIGRATSNPRVQAFLDGADPIFAEQAVEEQHEPFVAWLGEWERLADADGAEQPGDAAHRHRRVTLVQNQADGSWLLRGQFGPVQGAALADVLSGFESAERLADHEAAVTRAGTDATAADHARSASQRRADALVAMAALAATSGAEGRRAEPLVSIVIDQRSYDDGLARLAGARRGPGAAVGADGRGGDRVDLQGRICATTTGHRVTPSDAVAVSLIGHVRRVVIDDDGRVIDLGRRRRLFTGGAREAAVLQAVLDRRGGLACLWSGCHSPPQALQVDHTEQWTRGGCTDVANSSLLCGHHNRLKESGYRPVRGPDDTWQLLRPDGTPITPPV</sequence>
<name>A0A5Q2RSF7_9ACTN</name>
<accession>A0A5Q2RSF7</accession>
<evidence type="ECO:0000259" key="1">
    <source>
        <dbReference type="Pfam" id="PF02720"/>
    </source>
</evidence>
<protein>
    <submittedName>
        <fullName evidence="2">DUF222 domain-containing protein</fullName>
    </submittedName>
</protein>
<evidence type="ECO:0000313" key="3">
    <source>
        <dbReference type="Proteomes" id="UP000334019"/>
    </source>
</evidence>
<evidence type="ECO:0000313" key="2">
    <source>
        <dbReference type="EMBL" id="QGG96135.1"/>
    </source>
</evidence>
<dbReference type="EMBL" id="CP045851">
    <property type="protein sequence ID" value="QGG96135.1"/>
    <property type="molecule type" value="Genomic_DNA"/>
</dbReference>
<dbReference type="KEGG" id="atq:GH723_14075"/>
<feature type="domain" description="DUF222" evidence="1">
    <location>
        <begin position="78"/>
        <end position="313"/>
    </location>
</feature>
<dbReference type="Gene3D" id="1.10.30.50">
    <property type="match status" value="1"/>
</dbReference>
<dbReference type="CDD" id="cd00085">
    <property type="entry name" value="HNHc"/>
    <property type="match status" value="1"/>
</dbReference>
<reference evidence="2 3" key="1">
    <citation type="submission" date="2019-11" db="EMBL/GenBank/DDBJ databases">
        <authorList>
            <person name="He Y."/>
        </authorList>
    </citation>
    <scope>NUCLEOTIDE SEQUENCE [LARGE SCALE GENOMIC DNA]</scope>
    <source>
        <strain evidence="2 3">SCSIO 58843</strain>
    </source>
</reference>
<dbReference type="InterPro" id="IPR003615">
    <property type="entry name" value="HNH_nuc"/>
</dbReference>
<dbReference type="AlphaFoldDB" id="A0A5Q2RSF7"/>
<keyword evidence="3" id="KW-1185">Reference proteome</keyword>
<dbReference type="Proteomes" id="UP000334019">
    <property type="component" value="Chromosome"/>
</dbReference>
<organism evidence="2 3">
    <name type="scientific">Actinomarinicola tropica</name>
    <dbReference type="NCBI Taxonomy" id="2789776"/>
    <lineage>
        <taxon>Bacteria</taxon>
        <taxon>Bacillati</taxon>
        <taxon>Actinomycetota</taxon>
        <taxon>Acidimicrobiia</taxon>
        <taxon>Acidimicrobiales</taxon>
        <taxon>Iamiaceae</taxon>
        <taxon>Actinomarinicola</taxon>
    </lineage>
</organism>
<proteinExistence type="predicted"/>
<dbReference type="Pfam" id="PF02720">
    <property type="entry name" value="DUF222"/>
    <property type="match status" value="1"/>
</dbReference>